<evidence type="ECO:0000256" key="1">
    <source>
        <dbReference type="ARBA" id="ARBA00022441"/>
    </source>
</evidence>
<proteinExistence type="predicted"/>
<dbReference type="InterPro" id="IPR015915">
    <property type="entry name" value="Kelch-typ_b-propeller"/>
</dbReference>
<sequence length="315" mass="34400">MMAVGSGRHTPPAPRFDHTATVHANRYLQIFGGCTHSVFFNDLHVLDLETLEWSQPHIQGDVVSPRAGHAGVSIDEKWFIVGGGDNRNGSSETLVMDMPKLVFSILTNVKGRDPLASEGLSVSSALIDGEPFLVAFGGYNGKYSNEVVVMRPKPKDSKHSKIYQSPAAAAAAASVTAAYALTKSESLDFTTINSKPKMDLSVAINVIKEEKKALELIIEEAKAENAELLKKLEELNGVHVDLSKELQSVQGQLASERSRCDDLEAQILDLQKKLSSMQSIEQEVQTLRLQKSAIEKDMETGQTQGSRGVWRWIAG</sequence>
<feature type="domain" description="Acyl-CoA-binding" evidence="4">
    <location>
        <begin position="202"/>
        <end position="301"/>
    </location>
</feature>
<dbReference type="PANTHER" id="PTHR46093:SF5">
    <property type="entry name" value="OS02G0822800 PROTEIN"/>
    <property type="match status" value="1"/>
</dbReference>
<dbReference type="SUPFAM" id="SSF117281">
    <property type="entry name" value="Kelch motif"/>
    <property type="match status" value="1"/>
</dbReference>
<reference evidence="5 6" key="1">
    <citation type="submission" date="2019-05" db="EMBL/GenBank/DDBJ databases">
        <title>Mikania micrantha, genome provides insights into the molecular mechanism of rapid growth.</title>
        <authorList>
            <person name="Liu B."/>
        </authorList>
    </citation>
    <scope>NUCLEOTIDE SEQUENCE [LARGE SCALE GENOMIC DNA]</scope>
    <source>
        <strain evidence="5">NLD-2019</strain>
        <tissue evidence="5">Leaf</tissue>
    </source>
</reference>
<accession>A0A5N6P897</accession>
<comment type="caution">
    <text evidence="5">The sequence shown here is derived from an EMBL/GenBank/DDBJ whole genome shotgun (WGS) entry which is preliminary data.</text>
</comment>
<keyword evidence="3" id="KW-0175">Coiled coil</keyword>
<protein>
    <recommendedName>
        <fullName evidence="4">Acyl-CoA-binding domain-containing protein</fullName>
    </recommendedName>
</protein>
<dbReference type="Pfam" id="PF24681">
    <property type="entry name" value="Kelch_KLHDC2_KLHL20_DRC7"/>
    <property type="match status" value="1"/>
</dbReference>
<evidence type="ECO:0000313" key="5">
    <source>
        <dbReference type="EMBL" id="KAD5961927.1"/>
    </source>
</evidence>
<gene>
    <name evidence="5" type="ORF">E3N88_13400</name>
</gene>
<dbReference type="Gene3D" id="2.120.10.80">
    <property type="entry name" value="Kelch-type beta propeller"/>
    <property type="match status" value="1"/>
</dbReference>
<dbReference type="Proteomes" id="UP000326396">
    <property type="component" value="Linkage Group LG14"/>
</dbReference>
<keyword evidence="1" id="KW-0880">Kelch repeat</keyword>
<evidence type="ECO:0000256" key="2">
    <source>
        <dbReference type="ARBA" id="ARBA00022737"/>
    </source>
</evidence>
<organism evidence="5 6">
    <name type="scientific">Mikania micrantha</name>
    <name type="common">bitter vine</name>
    <dbReference type="NCBI Taxonomy" id="192012"/>
    <lineage>
        <taxon>Eukaryota</taxon>
        <taxon>Viridiplantae</taxon>
        <taxon>Streptophyta</taxon>
        <taxon>Embryophyta</taxon>
        <taxon>Tracheophyta</taxon>
        <taxon>Spermatophyta</taxon>
        <taxon>Magnoliopsida</taxon>
        <taxon>eudicotyledons</taxon>
        <taxon>Gunneridae</taxon>
        <taxon>Pentapetalae</taxon>
        <taxon>asterids</taxon>
        <taxon>campanulids</taxon>
        <taxon>Asterales</taxon>
        <taxon>Asteraceae</taxon>
        <taxon>Asteroideae</taxon>
        <taxon>Heliantheae alliance</taxon>
        <taxon>Eupatorieae</taxon>
        <taxon>Mikania</taxon>
    </lineage>
</organism>
<keyword evidence="6" id="KW-1185">Reference proteome</keyword>
<dbReference type="SUPFAM" id="SSF90257">
    <property type="entry name" value="Myosin rod fragments"/>
    <property type="match status" value="1"/>
</dbReference>
<dbReference type="Pfam" id="PF24922">
    <property type="entry name" value="ACBP4_C"/>
    <property type="match status" value="1"/>
</dbReference>
<dbReference type="AlphaFoldDB" id="A0A5N6P897"/>
<evidence type="ECO:0000259" key="4">
    <source>
        <dbReference type="Pfam" id="PF24922"/>
    </source>
</evidence>
<feature type="coiled-coil region" evidence="3">
    <location>
        <begin position="204"/>
        <end position="297"/>
    </location>
</feature>
<dbReference type="PANTHER" id="PTHR46093">
    <property type="entry name" value="ACYL-COA-BINDING DOMAIN-CONTAINING PROTEIN 5"/>
    <property type="match status" value="1"/>
</dbReference>
<evidence type="ECO:0000313" key="6">
    <source>
        <dbReference type="Proteomes" id="UP000326396"/>
    </source>
</evidence>
<dbReference type="EMBL" id="SZYD01000006">
    <property type="protein sequence ID" value="KAD5961927.1"/>
    <property type="molecule type" value="Genomic_DNA"/>
</dbReference>
<dbReference type="OrthoDB" id="10251809at2759"/>
<keyword evidence="2" id="KW-0677">Repeat</keyword>
<dbReference type="InterPro" id="IPR056819">
    <property type="entry name" value="ACBP4-6_C"/>
</dbReference>
<name>A0A5N6P897_9ASTR</name>
<evidence type="ECO:0000256" key="3">
    <source>
        <dbReference type="SAM" id="Coils"/>
    </source>
</evidence>